<name>K1US63_9ZZZZ</name>
<dbReference type="AlphaFoldDB" id="K1US63"/>
<reference evidence="1" key="1">
    <citation type="journal article" date="2013" name="Environ. Microbiol.">
        <title>Microbiota from the distal guts of lean and obese adolescents exhibit partial functional redundancy besides clear differences in community structure.</title>
        <authorList>
            <person name="Ferrer M."/>
            <person name="Ruiz A."/>
            <person name="Lanza F."/>
            <person name="Haange S.B."/>
            <person name="Oberbach A."/>
            <person name="Till H."/>
            <person name="Bargiela R."/>
            <person name="Campoy C."/>
            <person name="Segura M.T."/>
            <person name="Richter M."/>
            <person name="von Bergen M."/>
            <person name="Seifert J."/>
            <person name="Suarez A."/>
        </authorList>
    </citation>
    <scope>NUCLEOTIDE SEQUENCE</scope>
</reference>
<evidence type="ECO:0000313" key="1">
    <source>
        <dbReference type="EMBL" id="EKC81090.1"/>
    </source>
</evidence>
<feature type="non-terminal residue" evidence="1">
    <location>
        <position position="1"/>
    </location>
</feature>
<gene>
    <name evidence="1" type="ORF">LEA_00705</name>
</gene>
<proteinExistence type="predicted"/>
<sequence length="46" mass="5022">SDSFRKGTGLTAIEERTVLTDGKCIFPAQTDGFSVVNIFSLKEENV</sequence>
<protein>
    <submittedName>
        <fullName evidence="1">Uncharacterized protein</fullName>
    </submittedName>
</protein>
<organism evidence="1">
    <name type="scientific">human gut metagenome</name>
    <dbReference type="NCBI Taxonomy" id="408170"/>
    <lineage>
        <taxon>unclassified sequences</taxon>
        <taxon>metagenomes</taxon>
        <taxon>organismal metagenomes</taxon>
    </lineage>
</organism>
<dbReference type="EMBL" id="AJWY01000500">
    <property type="protein sequence ID" value="EKC81090.1"/>
    <property type="molecule type" value="Genomic_DNA"/>
</dbReference>
<accession>K1US63</accession>
<comment type="caution">
    <text evidence="1">The sequence shown here is derived from an EMBL/GenBank/DDBJ whole genome shotgun (WGS) entry which is preliminary data.</text>
</comment>